<feature type="domain" description="G-protein coupled receptors family 1 profile" evidence="6">
    <location>
        <begin position="1"/>
        <end position="175"/>
    </location>
</feature>
<dbReference type="AlphaFoldDB" id="A0A0B2V822"/>
<dbReference type="Gene3D" id="1.20.1070.10">
    <property type="entry name" value="Rhodopsin 7-helix transmembrane proteins"/>
    <property type="match status" value="1"/>
</dbReference>
<organism evidence="7 8">
    <name type="scientific">Toxocara canis</name>
    <name type="common">Canine roundworm</name>
    <dbReference type="NCBI Taxonomy" id="6265"/>
    <lineage>
        <taxon>Eukaryota</taxon>
        <taxon>Metazoa</taxon>
        <taxon>Ecdysozoa</taxon>
        <taxon>Nematoda</taxon>
        <taxon>Chromadorea</taxon>
        <taxon>Rhabditida</taxon>
        <taxon>Spirurina</taxon>
        <taxon>Ascaridomorpha</taxon>
        <taxon>Ascaridoidea</taxon>
        <taxon>Toxocaridae</taxon>
        <taxon>Toxocara</taxon>
    </lineage>
</organism>
<feature type="transmembrane region" description="Helical" evidence="5">
    <location>
        <begin position="153"/>
        <end position="175"/>
    </location>
</feature>
<dbReference type="STRING" id="6265.A0A0B2V822"/>
<dbReference type="PANTHER" id="PTHR22718:SF11">
    <property type="entry name" value="7TM GPCR SERPENTINE RECEPTOR CLASS X (SRX) DOMAIN-CONTAINING PROTEIN"/>
    <property type="match status" value="1"/>
</dbReference>
<evidence type="ECO:0000313" key="7">
    <source>
        <dbReference type="EMBL" id="KHN77612.1"/>
    </source>
</evidence>
<dbReference type="SUPFAM" id="SSF81321">
    <property type="entry name" value="Family A G protein-coupled receptor-like"/>
    <property type="match status" value="1"/>
</dbReference>
<keyword evidence="2 5" id="KW-0812">Transmembrane</keyword>
<reference evidence="7 8" key="1">
    <citation type="submission" date="2014-11" db="EMBL/GenBank/DDBJ databases">
        <title>Genetic blueprint of the zoonotic pathogen Toxocara canis.</title>
        <authorList>
            <person name="Zhu X.-Q."/>
            <person name="Korhonen P.K."/>
            <person name="Cai H."/>
            <person name="Young N.D."/>
            <person name="Nejsum P."/>
            <person name="von Samson-Himmelstjerna G."/>
            <person name="Boag P.R."/>
            <person name="Tan P."/>
            <person name="Li Q."/>
            <person name="Min J."/>
            <person name="Yang Y."/>
            <person name="Wang X."/>
            <person name="Fang X."/>
            <person name="Hall R.S."/>
            <person name="Hofmann A."/>
            <person name="Sternberg P.W."/>
            <person name="Jex A.R."/>
            <person name="Gasser R.B."/>
        </authorList>
    </citation>
    <scope>NUCLEOTIDE SEQUENCE [LARGE SCALE GENOMIC DNA]</scope>
    <source>
        <strain evidence="7">PN_DK_2014</strain>
    </source>
</reference>
<proteinExistence type="predicted"/>
<feature type="transmembrane region" description="Helical" evidence="5">
    <location>
        <begin position="20"/>
        <end position="39"/>
    </location>
</feature>
<name>A0A0B2V822_TOXCA</name>
<accession>A0A0B2V822</accession>
<keyword evidence="4 5" id="KW-0472">Membrane</keyword>
<evidence type="ECO:0000259" key="6">
    <source>
        <dbReference type="PROSITE" id="PS50262"/>
    </source>
</evidence>
<dbReference type="PROSITE" id="PS50262">
    <property type="entry name" value="G_PROTEIN_RECEP_F1_2"/>
    <property type="match status" value="1"/>
</dbReference>
<keyword evidence="8" id="KW-1185">Reference proteome</keyword>
<dbReference type="Proteomes" id="UP000031036">
    <property type="component" value="Unassembled WGS sequence"/>
</dbReference>
<keyword evidence="3 5" id="KW-1133">Transmembrane helix</keyword>
<dbReference type="PANTHER" id="PTHR22718">
    <property type="entry name" value="SERPENTINE RECEPTOR, CLASS X"/>
    <property type="match status" value="1"/>
</dbReference>
<dbReference type="InterPro" id="IPR017452">
    <property type="entry name" value="GPCR_Rhodpsn_7TM"/>
</dbReference>
<evidence type="ECO:0000256" key="3">
    <source>
        <dbReference type="ARBA" id="ARBA00022989"/>
    </source>
</evidence>
<evidence type="ECO:0000256" key="2">
    <source>
        <dbReference type="ARBA" id="ARBA00022692"/>
    </source>
</evidence>
<evidence type="ECO:0000313" key="8">
    <source>
        <dbReference type="Proteomes" id="UP000031036"/>
    </source>
</evidence>
<comment type="caution">
    <text evidence="7">The sequence shown here is derived from an EMBL/GenBank/DDBJ whole genome shotgun (WGS) entry which is preliminary data.</text>
</comment>
<protein>
    <recommendedName>
        <fullName evidence="6">G-protein coupled receptors family 1 profile domain-containing protein</fullName>
    </recommendedName>
</protein>
<evidence type="ECO:0000256" key="1">
    <source>
        <dbReference type="ARBA" id="ARBA00004370"/>
    </source>
</evidence>
<dbReference type="GO" id="GO:0016020">
    <property type="term" value="C:membrane"/>
    <property type="evidence" value="ECO:0007669"/>
    <property type="project" value="UniProtKB-SubCell"/>
</dbReference>
<dbReference type="OrthoDB" id="5852115at2759"/>
<feature type="transmembrane region" description="Helical" evidence="5">
    <location>
        <begin position="81"/>
        <end position="98"/>
    </location>
</feature>
<feature type="transmembrane region" description="Helical" evidence="5">
    <location>
        <begin position="119"/>
        <end position="141"/>
    </location>
</feature>
<sequence>MAINRFLVICMKTAPDSNKLTALMSVFPWLFGTVLFFIATSLPCCRLMLCHKTFSVIVATPPNAPNATNYENIFVQLPTNTLVSLTIIFCYGCIISTIQRLRRNSVLNKTSASGFSKTADFRCAMQFLIIALTYMLTWISLRIIPKLSKYPPVLALQTLLAIINFSTTGMVTIIINGRVRRRALEMLRLRSAKPVNKTIVMPSSQRRCETVNF</sequence>
<evidence type="ECO:0000256" key="4">
    <source>
        <dbReference type="ARBA" id="ARBA00023136"/>
    </source>
</evidence>
<comment type="subcellular location">
    <subcellularLocation>
        <location evidence="1">Membrane</location>
    </subcellularLocation>
</comment>
<gene>
    <name evidence="7" type="ORF">Tcan_00256</name>
</gene>
<dbReference type="EMBL" id="JPKZ01002261">
    <property type="protein sequence ID" value="KHN77612.1"/>
    <property type="molecule type" value="Genomic_DNA"/>
</dbReference>
<evidence type="ECO:0000256" key="5">
    <source>
        <dbReference type="SAM" id="Phobius"/>
    </source>
</evidence>